<keyword evidence="7" id="KW-0328">Glycosyltransferase</keyword>
<evidence type="ECO:0000256" key="13">
    <source>
        <dbReference type="ARBA" id="ARBA00022989"/>
    </source>
</evidence>
<dbReference type="PANTHER" id="PTHR13872:SF43">
    <property type="entry name" value="DOLICHYL-DIPHOSPHOOLIGOSACCHARIDE--PROTEIN GLYCOSYLTRANSFERASE SUBUNIT STT3A"/>
    <property type="match status" value="1"/>
</dbReference>
<dbReference type="Pfam" id="PF02516">
    <property type="entry name" value="STT3"/>
    <property type="match status" value="1"/>
</dbReference>
<evidence type="ECO:0000313" key="23">
    <source>
        <dbReference type="Proteomes" id="UP000005239"/>
    </source>
</evidence>
<gene>
    <name evidence="22" type="primary">WBGene00282031</name>
</gene>
<evidence type="ECO:0000256" key="17">
    <source>
        <dbReference type="ARBA" id="ARBA00040922"/>
    </source>
</evidence>
<dbReference type="InterPro" id="IPR048999">
    <property type="entry name" value="STT3-PglB_core"/>
</dbReference>
<evidence type="ECO:0000256" key="11">
    <source>
        <dbReference type="ARBA" id="ARBA00022824"/>
    </source>
</evidence>
<keyword evidence="12" id="KW-0460">Magnesium</keyword>
<evidence type="ECO:0000256" key="16">
    <source>
        <dbReference type="ARBA" id="ARBA00023211"/>
    </source>
</evidence>
<dbReference type="InterPro" id="IPR048307">
    <property type="entry name" value="STT3_N"/>
</dbReference>
<evidence type="ECO:0000313" key="22">
    <source>
        <dbReference type="EnsemblMetazoa" id="PPA43662.1"/>
    </source>
</evidence>
<protein>
    <recommendedName>
        <fullName evidence="17">Dolichyl-diphosphooligosaccharide--protein glycosyltransferase subunit STT3A</fullName>
        <ecNumber evidence="6">2.4.99.18</ecNumber>
    </recommendedName>
</protein>
<evidence type="ECO:0000256" key="8">
    <source>
        <dbReference type="ARBA" id="ARBA00022679"/>
    </source>
</evidence>
<comment type="subcellular location">
    <subcellularLocation>
        <location evidence="3">Endoplasmic reticulum membrane</location>
        <topology evidence="3">Multi-pass membrane protein</topology>
    </subcellularLocation>
</comment>
<dbReference type="EnsemblMetazoa" id="PPA43662.1">
    <property type="protein sequence ID" value="PPA43662.1"/>
    <property type="gene ID" value="WBGene00282031"/>
</dbReference>
<evidence type="ECO:0000256" key="3">
    <source>
        <dbReference type="ARBA" id="ARBA00004477"/>
    </source>
</evidence>
<evidence type="ECO:0000256" key="18">
    <source>
        <dbReference type="ARBA" id="ARBA00048829"/>
    </source>
</evidence>
<dbReference type="InterPro" id="IPR003674">
    <property type="entry name" value="Oligo_trans_STT3"/>
</dbReference>
<feature type="domain" description="STT3/PglB/AglB core" evidence="21">
    <location>
        <begin position="653"/>
        <end position="711"/>
    </location>
</feature>
<dbReference type="Gene3D" id="3.40.50.12610">
    <property type="match status" value="1"/>
</dbReference>
<keyword evidence="16" id="KW-0464">Manganese</keyword>
<evidence type="ECO:0000256" key="12">
    <source>
        <dbReference type="ARBA" id="ARBA00022842"/>
    </source>
</evidence>
<dbReference type="AlphaFoldDB" id="A0A2A6C579"/>
<evidence type="ECO:0000256" key="19">
    <source>
        <dbReference type="ARBA" id="ARBA00062993"/>
    </source>
</evidence>
<dbReference type="GO" id="GO:0046872">
    <property type="term" value="F:metal ion binding"/>
    <property type="evidence" value="ECO:0007669"/>
    <property type="project" value="UniProtKB-KW"/>
</dbReference>
<dbReference type="Proteomes" id="UP000005239">
    <property type="component" value="Unassembled WGS sequence"/>
</dbReference>
<comment type="subunit">
    <text evidence="19">Component of the oligosaccharyltransferase (OST) complex. There are 2 OST complexes, OST-A and OST-B, which contain STT3A or STT3B as catalytic subunit, respectively. OST-A and OST-B contain common core subunits RPN1, RPN2, OST48, OST4, DAD1 and TMEM258, and OST-A contains DC2/OSTC and KRTCAP2/KCP2 specific accessory subunits. OST-A complex assembly occurs through the formation of 3 subcomplexes. Subcomplex 1 contains RPN1 and TMEM258, subcomplex 2 contains the OST-A-specific subunits STT3A, DC2/OSTC, and KCP2 as well as the core subunit OST4, and subcomplex 3 contains RPN2, DAD1, and OST48. The OST-A complex can form stable complexes with the Sec61 complex or with both the Sec61 and TRAP complexes.</text>
</comment>
<proteinExistence type="inferred from homology"/>
<organism evidence="22 23">
    <name type="scientific">Pristionchus pacificus</name>
    <name type="common">Parasitic nematode worm</name>
    <dbReference type="NCBI Taxonomy" id="54126"/>
    <lineage>
        <taxon>Eukaryota</taxon>
        <taxon>Metazoa</taxon>
        <taxon>Ecdysozoa</taxon>
        <taxon>Nematoda</taxon>
        <taxon>Chromadorea</taxon>
        <taxon>Rhabditida</taxon>
        <taxon>Rhabditina</taxon>
        <taxon>Diplogasteromorpha</taxon>
        <taxon>Diplogasteroidea</taxon>
        <taxon>Neodiplogasteridae</taxon>
        <taxon>Pristionchus</taxon>
    </lineage>
</organism>
<evidence type="ECO:0000256" key="6">
    <source>
        <dbReference type="ARBA" id="ARBA00012605"/>
    </source>
</evidence>
<evidence type="ECO:0000256" key="10">
    <source>
        <dbReference type="ARBA" id="ARBA00022723"/>
    </source>
</evidence>
<comment type="cofactor">
    <cofactor evidence="1">
        <name>Mn(2+)</name>
        <dbReference type="ChEBI" id="CHEBI:29035"/>
    </cofactor>
</comment>
<evidence type="ECO:0000256" key="15">
    <source>
        <dbReference type="ARBA" id="ARBA00023180"/>
    </source>
</evidence>
<feature type="domain" description="Oligosaccharyl transferase STT3 N-terminal" evidence="20">
    <location>
        <begin position="62"/>
        <end position="542"/>
    </location>
</feature>
<accession>A0A2A6C579</accession>
<keyword evidence="11" id="KW-0256">Endoplasmic reticulum</keyword>
<keyword evidence="9" id="KW-0812">Transmembrane</keyword>
<keyword evidence="15" id="KW-0325">Glycoprotein</keyword>
<dbReference type="PANTHER" id="PTHR13872">
    <property type="entry name" value="DOLICHYL-DIPHOSPHOOLIGOSACCHARIDE--PROTEIN GLYCOSYLTRANSFERASE SUBUNIT"/>
    <property type="match status" value="1"/>
</dbReference>
<comment type="catalytic activity">
    <reaction evidence="18">
        <text>a di-trans,poly-cis-dolichyl diphosphooligosaccharide + L-asparaginyl-[protein] = N(4)-(oligosaccharide-(1-&gt;4)-N-acetyl-beta-D-glucosaminyl-(1-&gt;4)-N-acetyl-beta-D-glucosaminyl)-L-asparaginyl-[protein] + a di-trans,poly-cis-dolichyl diphosphate + H(+)</text>
        <dbReference type="Rhea" id="RHEA:22980"/>
        <dbReference type="Rhea" id="RHEA-COMP:12804"/>
        <dbReference type="Rhea" id="RHEA-COMP:12805"/>
        <dbReference type="Rhea" id="RHEA-COMP:19506"/>
        <dbReference type="Rhea" id="RHEA-COMP:19509"/>
        <dbReference type="ChEBI" id="CHEBI:15378"/>
        <dbReference type="ChEBI" id="CHEBI:50347"/>
        <dbReference type="ChEBI" id="CHEBI:57497"/>
        <dbReference type="ChEBI" id="CHEBI:57570"/>
        <dbReference type="ChEBI" id="CHEBI:132529"/>
        <dbReference type="EC" id="2.4.99.18"/>
    </reaction>
</comment>
<reference evidence="22" key="2">
    <citation type="submission" date="2022-06" db="UniProtKB">
        <authorList>
            <consortium name="EnsemblMetazoa"/>
        </authorList>
    </citation>
    <scope>IDENTIFICATION</scope>
    <source>
        <strain evidence="22">PS312</strain>
    </source>
</reference>
<evidence type="ECO:0000256" key="9">
    <source>
        <dbReference type="ARBA" id="ARBA00022692"/>
    </source>
</evidence>
<keyword evidence="10" id="KW-0479">Metal-binding</keyword>
<evidence type="ECO:0000256" key="4">
    <source>
        <dbReference type="ARBA" id="ARBA00004922"/>
    </source>
</evidence>
<sequence>MPPVEKTRIPAWCAAHIVDATVVPPTIRRSERADEDEEDGRTDVRRRMVVKLGKPTRKEKFLLLIALAGACCLAFIIRLFSVLRFETMIHEYDPYFNFRSTEMMVENGVFPFHNWFDAKSWYPLGRGVGSSVYPGLMWTAGSIYHFLRAFQFKVDVRQVCVFIGPLFSAFSVLATYALTWEVSKGNNGAALFASVFIACVPGYISRSVAGSYDNESIAIFCMILTFALWMRALRTGSMASATTAALAYLYMVSSWGGYIFVTNLIPLHVLGLILTKRFTYRCYVAYSTYYVIGTLLSMQISFVNFKPTESADHMPALGIFGLIQLLTFYNYLKTKVSSENLWTLIGCGVAGAIGLVVVGATLTGIVASGSLSILSDGERFLLIPLDSTNDSTRSESPSKPDWSPCDGLVSLAQRLTFEFGGLEHTEDSSTCQASFSTYSGIQSACNSANKIGHLSGRLAFLFSSKGAIPIIASVAEHQPTSWAHYYYDLHLLLLLFPLGVYRCYTNFHEGTLFAMMYGLTTLYFTRIMVRIVLVLAPAACVLGGLALSGHYYAFLPNLTSSSEEEKKEKDVTEKKKDIKKKAEGSYPFKSEIAAVAVFIPVLIVCSFVSHSIYMAREHYSDPTIVLRAGNGKLYDDFREAYKWISENTEENAKVLSWWDYGYHLSSMANRTVYVDGNTWNNTHISTVGQILASDEKTSYEMMRELDVNYVLVIFGGKIGYPGDDINKFIWMIRIAGSTPNGAHISQKQYMTKYGEYRIDSRAPKKMRNSLMYKLCYHRFGQLMTHPRAPLGYDLSQNQEVGDKNIALEHLEEAYTTENWIVRVYRVKPPANKFSG</sequence>
<dbReference type="GO" id="GO:0018279">
    <property type="term" value="P:protein N-linked glycosylation via asparagine"/>
    <property type="evidence" value="ECO:0000318"/>
    <property type="project" value="GO_Central"/>
</dbReference>
<dbReference type="OrthoDB" id="10261066at2759"/>
<evidence type="ECO:0000259" key="21">
    <source>
        <dbReference type="Pfam" id="PF21436"/>
    </source>
</evidence>
<name>A0A2A6C579_PRIPA</name>
<accession>A0A8R1Z475</accession>
<evidence type="ECO:0000256" key="1">
    <source>
        <dbReference type="ARBA" id="ARBA00001936"/>
    </source>
</evidence>
<evidence type="ECO:0000256" key="14">
    <source>
        <dbReference type="ARBA" id="ARBA00023136"/>
    </source>
</evidence>
<reference evidence="23" key="1">
    <citation type="journal article" date="2008" name="Nat. Genet.">
        <title>The Pristionchus pacificus genome provides a unique perspective on nematode lifestyle and parasitism.</title>
        <authorList>
            <person name="Dieterich C."/>
            <person name="Clifton S.W."/>
            <person name="Schuster L.N."/>
            <person name="Chinwalla A."/>
            <person name="Delehaunty K."/>
            <person name="Dinkelacker I."/>
            <person name="Fulton L."/>
            <person name="Fulton R."/>
            <person name="Godfrey J."/>
            <person name="Minx P."/>
            <person name="Mitreva M."/>
            <person name="Roeseler W."/>
            <person name="Tian H."/>
            <person name="Witte H."/>
            <person name="Yang S.P."/>
            <person name="Wilson R.K."/>
            <person name="Sommer R.J."/>
        </authorList>
    </citation>
    <scope>NUCLEOTIDE SEQUENCE [LARGE SCALE GENOMIC DNA]</scope>
    <source>
        <strain evidence="23">PS312</strain>
    </source>
</reference>
<dbReference type="GO" id="GO:0043687">
    <property type="term" value="P:post-translational protein modification"/>
    <property type="evidence" value="ECO:0000318"/>
    <property type="project" value="GO_Central"/>
</dbReference>
<evidence type="ECO:0000259" key="20">
    <source>
        <dbReference type="Pfam" id="PF02516"/>
    </source>
</evidence>
<comment type="similarity">
    <text evidence="5">Belongs to the STT3 family.</text>
</comment>
<keyword evidence="23" id="KW-1185">Reference proteome</keyword>
<evidence type="ECO:0000256" key="2">
    <source>
        <dbReference type="ARBA" id="ARBA00001946"/>
    </source>
</evidence>
<dbReference type="GO" id="GO:0005789">
    <property type="term" value="C:endoplasmic reticulum membrane"/>
    <property type="evidence" value="ECO:0007669"/>
    <property type="project" value="UniProtKB-SubCell"/>
</dbReference>
<dbReference type="GO" id="GO:0004579">
    <property type="term" value="F:dolichyl-diphosphooligosaccharide-protein glycotransferase activity"/>
    <property type="evidence" value="ECO:0000318"/>
    <property type="project" value="GO_Central"/>
</dbReference>
<keyword evidence="13" id="KW-1133">Transmembrane helix</keyword>
<keyword evidence="14" id="KW-0472">Membrane</keyword>
<evidence type="ECO:0000256" key="7">
    <source>
        <dbReference type="ARBA" id="ARBA00022676"/>
    </source>
</evidence>
<comment type="pathway">
    <text evidence="4">Protein modification; protein glycosylation.</text>
</comment>
<comment type="cofactor">
    <cofactor evidence="2">
        <name>Mg(2+)</name>
        <dbReference type="ChEBI" id="CHEBI:18420"/>
    </cofactor>
</comment>
<evidence type="ECO:0000256" key="5">
    <source>
        <dbReference type="ARBA" id="ARBA00010810"/>
    </source>
</evidence>
<dbReference type="EC" id="2.4.99.18" evidence="6"/>
<keyword evidence="8" id="KW-0808">Transferase</keyword>
<dbReference type="Pfam" id="PF21436">
    <property type="entry name" value="STT3-PglB_core"/>
    <property type="match status" value="1"/>
</dbReference>